<name>A0ABY9NP52_9PSED</name>
<dbReference type="Proteomes" id="UP001237292">
    <property type="component" value="Chromosome"/>
</dbReference>
<keyword evidence="1" id="KW-0472">Membrane</keyword>
<feature type="transmembrane region" description="Helical" evidence="1">
    <location>
        <begin position="204"/>
        <end position="227"/>
    </location>
</feature>
<dbReference type="RefSeq" id="WP_282878187.1">
    <property type="nucleotide sequence ID" value="NZ_CP133164.1"/>
</dbReference>
<feature type="transmembrane region" description="Helical" evidence="1">
    <location>
        <begin position="75"/>
        <end position="94"/>
    </location>
</feature>
<feature type="transmembrane region" description="Helical" evidence="1">
    <location>
        <begin position="18"/>
        <end position="40"/>
    </location>
</feature>
<sequence>MKVEILLGHWLARVSPTWLVVLSILSVQVGTAIAIHLFHAVPASGAAFYNAFFSALVLGSFSWRAKIQWHARNVLLVLGFGCSIAGMFLSFFYAVELIPMAIGSTIEFMGPLALSVLFARRASHFFYIFLAMAGVLALAPELGTSLNRLGVVYAVLSAVFWAVFVLLSPRISKEFEGESGLAIGMAIACAFIFPFAWLDNGLGSVAPGILLGEFLMAFFSTILPLSLEYYALRRLSARSFGVLVSMEPAASALVAFVVLSQPIYPRMAVAVVAVTIAAIGITLSDARKHSS</sequence>
<feature type="transmembrane region" description="Helical" evidence="1">
    <location>
        <begin position="149"/>
        <end position="167"/>
    </location>
</feature>
<feature type="transmembrane region" description="Helical" evidence="1">
    <location>
        <begin position="100"/>
        <end position="118"/>
    </location>
</feature>
<keyword evidence="1" id="KW-0812">Transmembrane</keyword>
<dbReference type="Pfam" id="PF00892">
    <property type="entry name" value="EamA"/>
    <property type="match status" value="1"/>
</dbReference>
<dbReference type="EMBL" id="CP133164">
    <property type="protein sequence ID" value="WMN20315.1"/>
    <property type="molecule type" value="Genomic_DNA"/>
</dbReference>
<feature type="transmembrane region" description="Helical" evidence="1">
    <location>
        <begin position="179"/>
        <end position="198"/>
    </location>
</feature>
<organism evidence="3 4">
    <name type="scientific">Pseudomonas piscis</name>
    <dbReference type="NCBI Taxonomy" id="2614538"/>
    <lineage>
        <taxon>Bacteria</taxon>
        <taxon>Pseudomonadati</taxon>
        <taxon>Pseudomonadota</taxon>
        <taxon>Gammaproteobacteria</taxon>
        <taxon>Pseudomonadales</taxon>
        <taxon>Pseudomonadaceae</taxon>
        <taxon>Pseudomonas</taxon>
    </lineage>
</organism>
<protein>
    <submittedName>
        <fullName evidence="3">EamA family transporter</fullName>
    </submittedName>
</protein>
<evidence type="ECO:0000256" key="1">
    <source>
        <dbReference type="SAM" id="Phobius"/>
    </source>
</evidence>
<dbReference type="InterPro" id="IPR000620">
    <property type="entry name" value="EamA_dom"/>
</dbReference>
<reference evidence="3 4" key="1">
    <citation type="journal article" date="2023" name="Access Microbiol">
        <title>The genome of a steinernematid-associated Pseudomonas piscis bacterium encodes the biosynthesis of insect toxins.</title>
        <authorList>
            <person name="Awori R.M."/>
            <person name="Hendre P."/>
            <person name="Amugune N.O."/>
        </authorList>
    </citation>
    <scope>NUCLEOTIDE SEQUENCE [LARGE SCALE GENOMIC DNA]</scope>
    <source>
        <strain evidence="3 4">75</strain>
    </source>
</reference>
<feature type="transmembrane region" description="Helical" evidence="1">
    <location>
        <begin position="125"/>
        <end position="143"/>
    </location>
</feature>
<feature type="domain" description="EamA" evidence="2">
    <location>
        <begin position="149"/>
        <end position="282"/>
    </location>
</feature>
<evidence type="ECO:0000259" key="2">
    <source>
        <dbReference type="Pfam" id="PF00892"/>
    </source>
</evidence>
<evidence type="ECO:0000313" key="3">
    <source>
        <dbReference type="EMBL" id="WMN20315.1"/>
    </source>
</evidence>
<gene>
    <name evidence="3" type="ORF">QL104_13270</name>
</gene>
<proteinExistence type="predicted"/>
<feature type="transmembrane region" description="Helical" evidence="1">
    <location>
        <begin position="46"/>
        <end position="63"/>
    </location>
</feature>
<evidence type="ECO:0000313" key="4">
    <source>
        <dbReference type="Proteomes" id="UP001237292"/>
    </source>
</evidence>
<feature type="transmembrane region" description="Helical" evidence="1">
    <location>
        <begin position="239"/>
        <end position="257"/>
    </location>
</feature>
<feature type="transmembrane region" description="Helical" evidence="1">
    <location>
        <begin position="263"/>
        <end position="283"/>
    </location>
</feature>
<keyword evidence="1" id="KW-1133">Transmembrane helix</keyword>
<keyword evidence="4" id="KW-1185">Reference proteome</keyword>
<accession>A0ABY9NP52</accession>